<dbReference type="PANTHER" id="PTHR48098:SF1">
    <property type="entry name" value="DIACYLGLYCEROL ACYLTRANSFERASE_MYCOLYLTRANSFERASE AG85A"/>
    <property type="match status" value="1"/>
</dbReference>
<dbReference type="AlphaFoldDB" id="D9WSP7"/>
<keyword evidence="9" id="KW-0732">Signal</keyword>
<dbReference type="HOGENOM" id="CLU_026624_1_0_11"/>
<sequence>MPSRRRAAAAFAALAAAPLLPTPAEARSRPRPADLARGTATDRARITAADRVSERVLDLTIQSPALARDGHARVLLPRDYDRRPHHRWPVLYLLHGCCDPGPGWQAWTLNTDVEGLTASLPALVVSPEGGPSGFYSNWWNGGAYGPPAWETFHLAELRPLVERTLRGDGRRAIAGLSMGGFGALSYAARHPRLFRAAASFSGVVHPLRNPGGVQGIVRRYGADPTALWGDPEAQSALWAAHDPYTQLTRLPRGYPVYVSCGDGTPGPLDPAGSPVDTGEQGLGLMAQDYVRRARAHGLALTARLYGPGTHTWPYWERELGRALPLLTAALARR</sequence>
<dbReference type="GO" id="GO:0050348">
    <property type="term" value="F:trehalose O-mycolyltransferase activity"/>
    <property type="evidence" value="ECO:0007669"/>
    <property type="project" value="UniProtKB-EC"/>
</dbReference>
<dbReference type="Proteomes" id="UP000003963">
    <property type="component" value="Unassembled WGS sequence"/>
</dbReference>
<evidence type="ECO:0000256" key="6">
    <source>
        <dbReference type="ARBA" id="ARBA00023315"/>
    </source>
</evidence>
<evidence type="ECO:0000313" key="10">
    <source>
        <dbReference type="EMBL" id="EFL24172.1"/>
    </source>
</evidence>
<gene>
    <name evidence="10" type="ORF">SSOG_03886</name>
</gene>
<evidence type="ECO:0000256" key="1">
    <source>
        <dbReference type="ARBA" id="ARBA00000697"/>
    </source>
</evidence>
<dbReference type="EC" id="2.3.1.20" evidence="4"/>
<dbReference type="PANTHER" id="PTHR48098">
    <property type="entry name" value="ENTEROCHELIN ESTERASE-RELATED"/>
    <property type="match status" value="1"/>
</dbReference>
<dbReference type="Gene3D" id="3.40.50.1820">
    <property type="entry name" value="alpha/beta hydrolase"/>
    <property type="match status" value="1"/>
</dbReference>
<dbReference type="InterPro" id="IPR000801">
    <property type="entry name" value="Esterase-like"/>
</dbReference>
<evidence type="ECO:0000313" key="11">
    <source>
        <dbReference type="Proteomes" id="UP000003963"/>
    </source>
</evidence>
<dbReference type="STRING" id="457427.SSOG_03886"/>
<evidence type="ECO:0000256" key="2">
    <source>
        <dbReference type="ARBA" id="ARBA00005874"/>
    </source>
</evidence>
<dbReference type="EMBL" id="GG657754">
    <property type="protein sequence ID" value="EFL24172.1"/>
    <property type="molecule type" value="Genomic_DNA"/>
</dbReference>
<dbReference type="PROSITE" id="PS51318">
    <property type="entry name" value="TAT"/>
    <property type="match status" value="1"/>
</dbReference>
<keyword evidence="6" id="KW-0012">Acyltransferase</keyword>
<dbReference type="SUPFAM" id="SSF53474">
    <property type="entry name" value="alpha/beta-Hydrolases"/>
    <property type="match status" value="1"/>
</dbReference>
<evidence type="ECO:0000256" key="8">
    <source>
        <dbReference type="ARBA" id="ARBA00048109"/>
    </source>
</evidence>
<dbReference type="EC" id="2.3.1.122" evidence="3"/>
<dbReference type="InterPro" id="IPR029058">
    <property type="entry name" value="AB_hydrolase_fold"/>
</dbReference>
<dbReference type="Pfam" id="PF00756">
    <property type="entry name" value="Esterase"/>
    <property type="match status" value="1"/>
</dbReference>
<evidence type="ECO:0000256" key="3">
    <source>
        <dbReference type="ARBA" id="ARBA00012820"/>
    </source>
</evidence>
<comment type="catalytic activity">
    <reaction evidence="8">
        <text>an acyl-CoA + a 1,2-diacyl-sn-glycerol = a triacyl-sn-glycerol + CoA</text>
        <dbReference type="Rhea" id="RHEA:10868"/>
        <dbReference type="ChEBI" id="CHEBI:17815"/>
        <dbReference type="ChEBI" id="CHEBI:57287"/>
        <dbReference type="ChEBI" id="CHEBI:58342"/>
        <dbReference type="ChEBI" id="CHEBI:64615"/>
        <dbReference type="EC" id="2.3.1.20"/>
    </reaction>
</comment>
<comment type="similarity">
    <text evidence="2">Belongs to the mycobacterial A85 antigen family.</text>
</comment>
<evidence type="ECO:0000256" key="9">
    <source>
        <dbReference type="SAM" id="SignalP"/>
    </source>
</evidence>
<dbReference type="OrthoDB" id="4527292at2"/>
<protein>
    <recommendedName>
        <fullName evidence="7">Acyl-CoA:diacylglycerol acyltransferase</fullName>
        <ecNumber evidence="3">2.3.1.122</ecNumber>
        <ecNumber evidence="4">2.3.1.20</ecNumber>
    </recommendedName>
</protein>
<accession>D9WSP7</accession>
<name>D9WSP7_9ACTN</name>
<evidence type="ECO:0000256" key="7">
    <source>
        <dbReference type="ARBA" id="ARBA00032572"/>
    </source>
</evidence>
<dbReference type="InterPro" id="IPR006311">
    <property type="entry name" value="TAT_signal"/>
</dbReference>
<evidence type="ECO:0000256" key="5">
    <source>
        <dbReference type="ARBA" id="ARBA00022679"/>
    </source>
</evidence>
<reference evidence="10 11" key="1">
    <citation type="submission" date="2009-02" db="EMBL/GenBank/DDBJ databases">
        <title>Annotation of Streptomyces hygroscopicus strain ATCC 53653.</title>
        <authorList>
            <consortium name="The Broad Institute Genome Sequencing Platform"/>
            <consortium name="Broad Institute Microbial Sequencing Center"/>
            <person name="Fischbach M."/>
            <person name="Godfrey P."/>
            <person name="Ward D."/>
            <person name="Young S."/>
            <person name="Zeng Q."/>
            <person name="Koehrsen M."/>
            <person name="Alvarado L."/>
            <person name="Berlin A.M."/>
            <person name="Bochicchio J."/>
            <person name="Borenstein D."/>
            <person name="Chapman S.B."/>
            <person name="Chen Z."/>
            <person name="Engels R."/>
            <person name="Freedman E."/>
            <person name="Gellesch M."/>
            <person name="Goldberg J."/>
            <person name="Griggs A."/>
            <person name="Gujja S."/>
            <person name="Heilman E.R."/>
            <person name="Heiman D.I."/>
            <person name="Hepburn T.A."/>
            <person name="Howarth C."/>
            <person name="Jen D."/>
            <person name="Larson L."/>
            <person name="Lewis B."/>
            <person name="Mehta T."/>
            <person name="Park D."/>
            <person name="Pearson M."/>
            <person name="Richards J."/>
            <person name="Roberts A."/>
            <person name="Saif S."/>
            <person name="Shea T.D."/>
            <person name="Shenoy N."/>
            <person name="Sisk P."/>
            <person name="Stolte C."/>
            <person name="Sykes S.N."/>
            <person name="Thomson T."/>
            <person name="Walk T."/>
            <person name="White J."/>
            <person name="Yandava C."/>
            <person name="Straight P."/>
            <person name="Clardy J."/>
            <person name="Hung D."/>
            <person name="Kolter R."/>
            <person name="Mekalanos J."/>
            <person name="Walker S."/>
            <person name="Walsh C.T."/>
            <person name="Wieland-Brown L.C."/>
            <person name="Haas B."/>
            <person name="Nusbaum C."/>
            <person name="Birren B."/>
        </authorList>
    </citation>
    <scope>NUCLEOTIDE SEQUENCE [LARGE SCALE GENOMIC DNA]</scope>
    <source>
        <strain evidence="10 11">ATCC 53653</strain>
    </source>
</reference>
<dbReference type="InterPro" id="IPR050583">
    <property type="entry name" value="Mycobacterial_A85_antigen"/>
</dbReference>
<keyword evidence="5" id="KW-0808">Transferase</keyword>
<keyword evidence="11" id="KW-1185">Reference proteome</keyword>
<proteinExistence type="inferred from homology"/>
<dbReference type="GO" id="GO:0004144">
    <property type="term" value="F:diacylglycerol O-acyltransferase activity"/>
    <property type="evidence" value="ECO:0007669"/>
    <property type="project" value="UniProtKB-EC"/>
</dbReference>
<feature type="signal peptide" evidence="9">
    <location>
        <begin position="1"/>
        <end position="26"/>
    </location>
</feature>
<organism evidence="10 11">
    <name type="scientific">Streptomyces himastatinicus ATCC 53653</name>
    <dbReference type="NCBI Taxonomy" id="457427"/>
    <lineage>
        <taxon>Bacteria</taxon>
        <taxon>Bacillati</taxon>
        <taxon>Actinomycetota</taxon>
        <taxon>Actinomycetes</taxon>
        <taxon>Kitasatosporales</taxon>
        <taxon>Streptomycetaceae</taxon>
        <taxon>Streptomyces</taxon>
        <taxon>Streptomyces violaceusniger group</taxon>
    </lineage>
</organism>
<comment type="catalytic activity">
    <reaction evidence="1">
        <text>2 alpha,alpha'-trehalose 6-mycolate = alpha,alpha'-trehalose 6,6'-bismycolate + alpha,alpha-trehalose</text>
        <dbReference type="Rhea" id="RHEA:23472"/>
        <dbReference type="ChEBI" id="CHEBI:16551"/>
        <dbReference type="ChEBI" id="CHEBI:18195"/>
        <dbReference type="ChEBI" id="CHEBI:18234"/>
        <dbReference type="EC" id="2.3.1.122"/>
    </reaction>
</comment>
<dbReference type="RefSeq" id="WP_009715981.1">
    <property type="nucleotide sequence ID" value="NZ_GG657754.1"/>
</dbReference>
<evidence type="ECO:0000256" key="4">
    <source>
        <dbReference type="ARBA" id="ARBA00013244"/>
    </source>
</evidence>
<feature type="chain" id="PRO_5003131515" description="Acyl-CoA:diacylglycerol acyltransferase" evidence="9">
    <location>
        <begin position="27"/>
        <end position="333"/>
    </location>
</feature>